<keyword evidence="9 12" id="KW-1133">Transmembrane helix</keyword>
<dbReference type="GO" id="GO:0061630">
    <property type="term" value="F:ubiquitin protein ligase activity"/>
    <property type="evidence" value="ECO:0007669"/>
    <property type="project" value="UniProtKB-EC"/>
</dbReference>
<evidence type="ECO:0000256" key="3">
    <source>
        <dbReference type="ARBA" id="ARBA00004906"/>
    </source>
</evidence>
<feature type="signal peptide" evidence="13">
    <location>
        <begin position="1"/>
        <end position="22"/>
    </location>
</feature>
<feature type="region of interest" description="Disordered" evidence="11">
    <location>
        <begin position="722"/>
        <end position="750"/>
    </location>
</feature>
<feature type="domain" description="SWEET-like" evidence="15">
    <location>
        <begin position="573"/>
        <end position="701"/>
    </location>
</feature>
<gene>
    <name evidence="16" type="ORF">FGG08_000296</name>
</gene>
<comment type="pathway">
    <text evidence="3">Protein modification; protein ubiquitination.</text>
</comment>
<feature type="chain" id="PRO_5040482132" description="RING-type E3 ubiquitin transferase" evidence="13">
    <location>
        <begin position="23"/>
        <end position="991"/>
    </location>
</feature>
<evidence type="ECO:0000256" key="6">
    <source>
        <dbReference type="ARBA" id="ARBA00022679"/>
    </source>
</evidence>
<evidence type="ECO:0000256" key="11">
    <source>
        <dbReference type="SAM" id="MobiDB-lite"/>
    </source>
</evidence>
<evidence type="ECO:0000256" key="8">
    <source>
        <dbReference type="ARBA" id="ARBA00022786"/>
    </source>
</evidence>
<evidence type="ECO:0000256" key="2">
    <source>
        <dbReference type="ARBA" id="ARBA00004127"/>
    </source>
</evidence>
<organism evidence="16 17">
    <name type="scientific">Glutinoglossum americanum</name>
    <dbReference type="NCBI Taxonomy" id="1670608"/>
    <lineage>
        <taxon>Eukaryota</taxon>
        <taxon>Fungi</taxon>
        <taxon>Dikarya</taxon>
        <taxon>Ascomycota</taxon>
        <taxon>Pezizomycotina</taxon>
        <taxon>Geoglossomycetes</taxon>
        <taxon>Geoglossales</taxon>
        <taxon>Geoglossaceae</taxon>
        <taxon>Glutinoglossum</taxon>
    </lineage>
</organism>
<feature type="transmembrane region" description="Helical" evidence="12">
    <location>
        <begin position="437"/>
        <end position="458"/>
    </location>
</feature>
<evidence type="ECO:0000256" key="4">
    <source>
        <dbReference type="ARBA" id="ARBA00012483"/>
    </source>
</evidence>
<keyword evidence="13" id="KW-0732">Signal</keyword>
<keyword evidence="5" id="KW-0659">Purine metabolism</keyword>
<evidence type="ECO:0000256" key="12">
    <source>
        <dbReference type="SAM" id="Phobius"/>
    </source>
</evidence>
<protein>
    <recommendedName>
        <fullName evidence="4">RING-type E3 ubiquitin transferase</fullName>
        <ecNumber evidence="4">2.3.2.27</ecNumber>
    </recommendedName>
</protein>
<dbReference type="InterPro" id="IPR018020">
    <property type="entry name" value="OHCU_decarboxylase"/>
</dbReference>
<comment type="subcellular location">
    <subcellularLocation>
        <location evidence="2">Endomembrane system</location>
        <topology evidence="2">Multi-pass membrane protein</topology>
    </subcellularLocation>
</comment>
<dbReference type="Pfam" id="PF09349">
    <property type="entry name" value="OHCU_decarbox"/>
    <property type="match status" value="1"/>
</dbReference>
<dbReference type="AlphaFoldDB" id="A0A9P8IGP8"/>
<dbReference type="InterPro" id="IPR036778">
    <property type="entry name" value="OHCU_decarboxylase_sf"/>
</dbReference>
<feature type="domain" description="Oxo-4-hydroxy-4-carboxy-5-ureidoimidazoline decarboxylase" evidence="14">
    <location>
        <begin position="819"/>
        <end position="937"/>
    </location>
</feature>
<keyword evidence="17" id="KW-1185">Reference proteome</keyword>
<dbReference type="SUPFAM" id="SSF158694">
    <property type="entry name" value="UraD-Like"/>
    <property type="match status" value="1"/>
</dbReference>
<keyword evidence="10 12" id="KW-0472">Membrane</keyword>
<comment type="catalytic activity">
    <reaction evidence="1">
        <text>S-ubiquitinyl-[E2 ubiquitin-conjugating enzyme]-L-cysteine + [acceptor protein]-L-lysine = [E2 ubiquitin-conjugating enzyme]-L-cysteine + N(6)-ubiquitinyl-[acceptor protein]-L-lysine.</text>
        <dbReference type="EC" id="2.3.2.27"/>
    </reaction>
</comment>
<dbReference type="OrthoDB" id="9984778at2759"/>
<reference evidence="16" key="1">
    <citation type="submission" date="2021-03" db="EMBL/GenBank/DDBJ databases">
        <title>Comparative genomics and phylogenomic investigation of the class Geoglossomycetes provide insights into ecological specialization and systematics.</title>
        <authorList>
            <person name="Melie T."/>
            <person name="Pirro S."/>
            <person name="Miller A.N."/>
            <person name="Quandt A."/>
        </authorList>
    </citation>
    <scope>NUCLEOTIDE SEQUENCE</scope>
    <source>
        <strain evidence="16">GBOQ0MN5Z8</strain>
    </source>
</reference>
<keyword evidence="7 12" id="KW-0812">Transmembrane</keyword>
<name>A0A9P8IGP8_9PEZI</name>
<evidence type="ECO:0000256" key="5">
    <source>
        <dbReference type="ARBA" id="ARBA00022631"/>
    </source>
</evidence>
<feature type="compositionally biased region" description="Polar residues" evidence="11">
    <location>
        <begin position="502"/>
        <end position="523"/>
    </location>
</feature>
<feature type="transmembrane region" description="Helical" evidence="12">
    <location>
        <begin position="464"/>
        <end position="488"/>
    </location>
</feature>
<feature type="transmembrane region" description="Helical" evidence="12">
    <location>
        <begin position="394"/>
        <end position="417"/>
    </location>
</feature>
<dbReference type="EC" id="2.3.2.27" evidence="4"/>
<dbReference type="GO" id="GO:0012505">
    <property type="term" value="C:endomembrane system"/>
    <property type="evidence" value="ECO:0007669"/>
    <property type="project" value="UniProtKB-SubCell"/>
</dbReference>
<keyword evidence="6" id="KW-0808">Transferase</keyword>
<evidence type="ECO:0000259" key="15">
    <source>
        <dbReference type="Pfam" id="PF11145"/>
    </source>
</evidence>
<accession>A0A9P8IGP8</accession>
<evidence type="ECO:0000256" key="13">
    <source>
        <dbReference type="SAM" id="SignalP"/>
    </source>
</evidence>
<evidence type="ECO:0000256" key="9">
    <source>
        <dbReference type="ARBA" id="ARBA00022989"/>
    </source>
</evidence>
<comment type="caution">
    <text evidence="16">The sequence shown here is derived from an EMBL/GenBank/DDBJ whole genome shotgun (WGS) entry which is preliminary data.</text>
</comment>
<feature type="domain" description="SWEET-like" evidence="15">
    <location>
        <begin position="392"/>
        <end position="499"/>
    </location>
</feature>
<feature type="transmembrane region" description="Helical" evidence="12">
    <location>
        <begin position="584"/>
        <end position="602"/>
    </location>
</feature>
<sequence length="991" mass="109057">MDSPRLVLLVFLLLFLFLSPDSQQPSQSQQNELDDLIAEEHNALEVLRSSRYGDLDVYQGTWLNITGFRDVDGLAWDVLPDVKHQAQEQLKYFLGEEGQRKLYGLDVPVTADASVDGGKAQDRLQLDNGQISLYRNVTGIVRGNWRRSPPFRSIRPPRINLTSLTPQVALTSQDYDRNVTGSGGKIQIRLDEKTGEELVVSDDVVREISGTMTLRDESSPGDGWDINLHGVHFQSFGGLILTTTSEKFAGLFALPHFSLSPHTYSLVQGLLNKTLSSAILAQESSMSKSPIYPWASSSNHPSDILFPTPRCEYVVYLQQDPVEFKIGRVSSATLKLLEDELRFPTGAPVPNAPDMVMSMTLFSPDCGFVLESVGPPESTTHSANHLRGPKIESFLWLVKRVSALFAIISGLQIVLLIRQMNEAATPSTVSRISFYTIAIMAMGDGFMLMGFLTAGIYIDAAFLMLFSTAFIAFLSVCVFGMRFLIAIWRVQAPERRERERSGSPTNGTPSQTRQTPATVTPAGTETLPLPVTTRAANRTAPVIILPPDQDLSAAETEDNTITQNTNQVVTTDSRSAISTLYSRFYFILLGLIFLSLHATSWPQRLRSVYANIMVFTYLSFWTPQIYRNVMRNCRKALRWDFVVGQSILRLVPIVYVYSVPSNIVYVETDTRAAFAPVAWVWIQICALASQEVLGPRFVVPNGWAPPAYDYHPILREDDLESGAMPTGSAQVAEEEDVGKPDSAAVNAKGTPPRAKWKRTWDCAICMQDVEVHIVPSESSGGNETAGSTSTGLGSGILGRRSYMVTPCRHIFHTASTIPTLPAESRAAILDVLFEPSEPLRALSAGLLAGNSFASYDALVAAVGRQLEVLLESSSAGDAEWLDGILTAHPRLGEKKVDSALSRGEQAGLNQGGSQEGERLRALNEDYEKVFPGLRYVCVPLQHCNELLFVLPSADIRLLKRLGQWKEPADNHGGHASTHQTRRYQVGKDGGS</sequence>
<evidence type="ECO:0000256" key="7">
    <source>
        <dbReference type="ARBA" id="ARBA00022692"/>
    </source>
</evidence>
<dbReference type="Proteomes" id="UP000698800">
    <property type="component" value="Unassembled WGS sequence"/>
</dbReference>
<evidence type="ECO:0000313" key="16">
    <source>
        <dbReference type="EMBL" id="KAH0547571.1"/>
    </source>
</evidence>
<feature type="region of interest" description="Disordered" evidence="11">
    <location>
        <begin position="966"/>
        <end position="991"/>
    </location>
</feature>
<dbReference type="InterPro" id="IPR021319">
    <property type="entry name" value="DUF2921"/>
</dbReference>
<dbReference type="Gene3D" id="1.10.3330.10">
    <property type="entry name" value="Oxo-4-hydroxy-4-carboxy-5-ureidoimidazoline decarboxylase"/>
    <property type="match status" value="1"/>
</dbReference>
<evidence type="ECO:0000256" key="1">
    <source>
        <dbReference type="ARBA" id="ARBA00000900"/>
    </source>
</evidence>
<keyword evidence="8" id="KW-0833">Ubl conjugation pathway</keyword>
<evidence type="ECO:0000313" key="17">
    <source>
        <dbReference type="Proteomes" id="UP000698800"/>
    </source>
</evidence>
<evidence type="ECO:0000259" key="14">
    <source>
        <dbReference type="Pfam" id="PF09349"/>
    </source>
</evidence>
<dbReference type="EMBL" id="JAGHQL010000003">
    <property type="protein sequence ID" value="KAH0547571.1"/>
    <property type="molecule type" value="Genomic_DNA"/>
</dbReference>
<proteinExistence type="predicted"/>
<dbReference type="Pfam" id="PF11145">
    <property type="entry name" value="DUF2921"/>
    <property type="match status" value="2"/>
</dbReference>
<dbReference type="PANTHER" id="PTHR37987:SF1">
    <property type="entry name" value="OXO-4-HYDROXY-4-CARBOXY-5-UREIDOIMIDAZOLINE DECARBOXYLASE DOMAIN-CONTAINING PROTEIN"/>
    <property type="match status" value="1"/>
</dbReference>
<evidence type="ECO:0000256" key="10">
    <source>
        <dbReference type="ARBA" id="ARBA00023136"/>
    </source>
</evidence>
<feature type="region of interest" description="Disordered" evidence="11">
    <location>
        <begin position="495"/>
        <end position="526"/>
    </location>
</feature>
<dbReference type="GO" id="GO:0006144">
    <property type="term" value="P:purine nucleobase metabolic process"/>
    <property type="evidence" value="ECO:0007669"/>
    <property type="project" value="UniProtKB-KW"/>
</dbReference>
<dbReference type="PANTHER" id="PTHR37987">
    <property type="entry name" value="CHROMOSOME 9, WHOLE GENOME SHOTGUN SEQUENCE"/>
    <property type="match status" value="1"/>
</dbReference>